<organism evidence="9 10">
    <name type="scientific">Pedobacter quisquiliarum</name>
    <dbReference type="NCBI Taxonomy" id="1834438"/>
    <lineage>
        <taxon>Bacteria</taxon>
        <taxon>Pseudomonadati</taxon>
        <taxon>Bacteroidota</taxon>
        <taxon>Sphingobacteriia</taxon>
        <taxon>Sphingobacteriales</taxon>
        <taxon>Sphingobacteriaceae</taxon>
        <taxon>Pedobacter</taxon>
    </lineage>
</organism>
<dbReference type="PANTHER" id="PTHR10629:SF52">
    <property type="entry name" value="DNA (CYTOSINE-5)-METHYLTRANSFERASE 1"/>
    <property type="match status" value="1"/>
</dbReference>
<sequence length="365" mass="42068">MPNIVSVYSGCGGLDLGFHQAGYETILATDNWKIACETLEANMIADEVKCADIREIDFKSILIKRGLKNVDCLIGGPPCPPYSQTRHYLIDKKKGVEDEKYGFTLKEYFRAVEELNPTIFFFENVDGFLHKLHLYEFEYLRDQAESLGYNITYKVVNAANYGVAQTRKRFICVGVKKELPAFVFPTETHADPAVIKKLSLLTKPWVTCGDILNEIDYDLPEDANQSAGSKDKHLLPLIPPGENYLFFTEKRGYPNPLFKWKSRYWTFLLKLSQNRPSWTIQASFSNNQGPFHWKNRFLRIAEIKRIQSFDDKYNLKGSFQEQWRQVGNAVPPYLAFVFASKIKMTYFTKNNSTKNIKSKSELLLL</sequence>
<evidence type="ECO:0000256" key="7">
    <source>
        <dbReference type="RuleBase" id="RU000416"/>
    </source>
</evidence>
<evidence type="ECO:0000256" key="4">
    <source>
        <dbReference type="ARBA" id="ARBA00022747"/>
    </source>
</evidence>
<dbReference type="NCBIfam" id="TIGR00675">
    <property type="entry name" value="dcm"/>
    <property type="match status" value="1"/>
</dbReference>
<evidence type="ECO:0000313" key="9">
    <source>
        <dbReference type="EMBL" id="GGC76224.1"/>
    </source>
</evidence>
<dbReference type="PROSITE" id="PS00094">
    <property type="entry name" value="C5_MTASE_1"/>
    <property type="match status" value="1"/>
</dbReference>
<dbReference type="Gene3D" id="3.90.120.10">
    <property type="entry name" value="DNA Methylase, subunit A, domain 2"/>
    <property type="match status" value="1"/>
</dbReference>
<dbReference type="InterPro" id="IPR029063">
    <property type="entry name" value="SAM-dependent_MTases_sf"/>
</dbReference>
<dbReference type="PROSITE" id="PS51679">
    <property type="entry name" value="SAM_MT_C5"/>
    <property type="match status" value="1"/>
</dbReference>
<proteinExistence type="inferred from homology"/>
<protein>
    <recommendedName>
        <fullName evidence="8">Cytosine-specific methyltransferase</fullName>
        <ecNumber evidence="8">2.1.1.37</ecNumber>
    </recommendedName>
</protein>
<gene>
    <name evidence="9" type="ORF">GCM10011387_32510</name>
</gene>
<dbReference type="GO" id="GO:0003677">
    <property type="term" value="F:DNA binding"/>
    <property type="evidence" value="ECO:0007669"/>
    <property type="project" value="TreeGrafter"/>
</dbReference>
<reference evidence="9" key="2">
    <citation type="submission" date="2020-09" db="EMBL/GenBank/DDBJ databases">
        <authorList>
            <person name="Sun Q."/>
            <person name="Zhou Y."/>
        </authorList>
    </citation>
    <scope>NUCLEOTIDE SEQUENCE</scope>
    <source>
        <strain evidence="9">CGMCC 1.15343</strain>
    </source>
</reference>
<keyword evidence="4" id="KW-0680">Restriction system</keyword>
<evidence type="ECO:0000256" key="8">
    <source>
        <dbReference type="RuleBase" id="RU000417"/>
    </source>
</evidence>
<dbReference type="EMBL" id="BMIL01000015">
    <property type="protein sequence ID" value="GGC76224.1"/>
    <property type="molecule type" value="Genomic_DNA"/>
</dbReference>
<comment type="catalytic activity">
    <reaction evidence="5 8">
        <text>a 2'-deoxycytidine in DNA + S-adenosyl-L-methionine = a 5-methyl-2'-deoxycytidine in DNA + S-adenosyl-L-homocysteine + H(+)</text>
        <dbReference type="Rhea" id="RHEA:13681"/>
        <dbReference type="Rhea" id="RHEA-COMP:11369"/>
        <dbReference type="Rhea" id="RHEA-COMP:11370"/>
        <dbReference type="ChEBI" id="CHEBI:15378"/>
        <dbReference type="ChEBI" id="CHEBI:57856"/>
        <dbReference type="ChEBI" id="CHEBI:59789"/>
        <dbReference type="ChEBI" id="CHEBI:85452"/>
        <dbReference type="ChEBI" id="CHEBI:85454"/>
        <dbReference type="EC" id="2.1.1.37"/>
    </reaction>
</comment>
<dbReference type="InterPro" id="IPR018117">
    <property type="entry name" value="C5_DNA_meth_AS"/>
</dbReference>
<comment type="similarity">
    <text evidence="6 7">Belongs to the class I-like SAM-binding methyltransferase superfamily. C5-methyltransferase family.</text>
</comment>
<dbReference type="GO" id="GO:0009307">
    <property type="term" value="P:DNA restriction-modification system"/>
    <property type="evidence" value="ECO:0007669"/>
    <property type="project" value="UniProtKB-KW"/>
</dbReference>
<evidence type="ECO:0000256" key="1">
    <source>
        <dbReference type="ARBA" id="ARBA00022603"/>
    </source>
</evidence>
<dbReference type="Pfam" id="PF00145">
    <property type="entry name" value="DNA_methylase"/>
    <property type="match status" value="1"/>
</dbReference>
<comment type="caution">
    <text evidence="9">The sequence shown here is derived from an EMBL/GenBank/DDBJ whole genome shotgun (WGS) entry which is preliminary data.</text>
</comment>
<dbReference type="InterPro" id="IPR050390">
    <property type="entry name" value="C5-Methyltransferase"/>
</dbReference>
<dbReference type="GO" id="GO:0003886">
    <property type="term" value="F:DNA (cytosine-5-)-methyltransferase activity"/>
    <property type="evidence" value="ECO:0007669"/>
    <property type="project" value="UniProtKB-EC"/>
</dbReference>
<name>A0A916XJA7_9SPHI</name>
<dbReference type="RefSeq" id="WP_188627996.1">
    <property type="nucleotide sequence ID" value="NZ_BMIL01000015.1"/>
</dbReference>
<dbReference type="EC" id="2.1.1.37" evidence="8"/>
<keyword evidence="3 6" id="KW-0949">S-adenosyl-L-methionine</keyword>
<dbReference type="SUPFAM" id="SSF53335">
    <property type="entry name" value="S-adenosyl-L-methionine-dependent methyltransferases"/>
    <property type="match status" value="1"/>
</dbReference>
<keyword evidence="10" id="KW-1185">Reference proteome</keyword>
<dbReference type="PRINTS" id="PR00105">
    <property type="entry name" value="C5METTRFRASE"/>
</dbReference>
<reference evidence="9" key="1">
    <citation type="journal article" date="2014" name="Int. J. Syst. Evol. Microbiol.">
        <title>Complete genome sequence of Corynebacterium casei LMG S-19264T (=DSM 44701T), isolated from a smear-ripened cheese.</title>
        <authorList>
            <consortium name="US DOE Joint Genome Institute (JGI-PGF)"/>
            <person name="Walter F."/>
            <person name="Albersmeier A."/>
            <person name="Kalinowski J."/>
            <person name="Ruckert C."/>
        </authorList>
    </citation>
    <scope>NUCLEOTIDE SEQUENCE</scope>
    <source>
        <strain evidence="9">CGMCC 1.15343</strain>
    </source>
</reference>
<dbReference type="Proteomes" id="UP000651668">
    <property type="component" value="Unassembled WGS sequence"/>
</dbReference>
<dbReference type="GO" id="GO:0032259">
    <property type="term" value="P:methylation"/>
    <property type="evidence" value="ECO:0007669"/>
    <property type="project" value="UniProtKB-KW"/>
</dbReference>
<keyword evidence="1 6" id="KW-0489">Methyltransferase</keyword>
<evidence type="ECO:0000256" key="2">
    <source>
        <dbReference type="ARBA" id="ARBA00022679"/>
    </source>
</evidence>
<dbReference type="AlphaFoldDB" id="A0A916XJA7"/>
<dbReference type="Gene3D" id="3.40.50.150">
    <property type="entry name" value="Vaccinia Virus protein VP39"/>
    <property type="match status" value="1"/>
</dbReference>
<evidence type="ECO:0000256" key="5">
    <source>
        <dbReference type="ARBA" id="ARBA00047422"/>
    </source>
</evidence>
<feature type="active site" evidence="6">
    <location>
        <position position="79"/>
    </location>
</feature>
<evidence type="ECO:0000256" key="6">
    <source>
        <dbReference type="PROSITE-ProRule" id="PRU01016"/>
    </source>
</evidence>
<dbReference type="InterPro" id="IPR001525">
    <property type="entry name" value="C5_MeTfrase"/>
</dbReference>
<accession>A0A916XJA7</accession>
<dbReference type="PANTHER" id="PTHR10629">
    <property type="entry name" value="CYTOSINE-SPECIFIC METHYLTRANSFERASE"/>
    <property type="match status" value="1"/>
</dbReference>
<keyword evidence="2 6" id="KW-0808">Transferase</keyword>
<evidence type="ECO:0000256" key="3">
    <source>
        <dbReference type="ARBA" id="ARBA00022691"/>
    </source>
</evidence>
<evidence type="ECO:0000313" key="10">
    <source>
        <dbReference type="Proteomes" id="UP000651668"/>
    </source>
</evidence>
<dbReference type="GO" id="GO:0044027">
    <property type="term" value="P:negative regulation of gene expression via chromosomal CpG island methylation"/>
    <property type="evidence" value="ECO:0007669"/>
    <property type="project" value="TreeGrafter"/>
</dbReference>